<dbReference type="AlphaFoldDB" id="A0A9D5AC45"/>
<feature type="region of interest" description="Disordered" evidence="1">
    <location>
        <begin position="67"/>
        <end position="136"/>
    </location>
</feature>
<sequence>MDGLFEEYNPFVMQMYGNHVSLTLCDVEALLYVQEAPLDKFCQELAATTIATNIAHISHEVISYRGVFSGNNGRGNRYNQGRGRGGARPLTGGSTSMSQEKSQDSSQNSQVMAMMASTGRPLATTQEYSLPAELES</sequence>
<feature type="compositionally biased region" description="Low complexity" evidence="1">
    <location>
        <begin position="70"/>
        <end position="81"/>
    </location>
</feature>
<accession>A0A9D5AC45</accession>
<evidence type="ECO:0000313" key="2">
    <source>
        <dbReference type="EMBL" id="KAI5402488.1"/>
    </source>
</evidence>
<evidence type="ECO:0000313" key="3">
    <source>
        <dbReference type="Proteomes" id="UP001058974"/>
    </source>
</evidence>
<keyword evidence="3" id="KW-1185">Reference proteome</keyword>
<reference evidence="2 3" key="1">
    <citation type="journal article" date="2022" name="Nat. Genet.">
        <title>Improved pea reference genome and pan-genome highlight genomic features and evolutionary characteristics.</title>
        <authorList>
            <person name="Yang T."/>
            <person name="Liu R."/>
            <person name="Luo Y."/>
            <person name="Hu S."/>
            <person name="Wang D."/>
            <person name="Wang C."/>
            <person name="Pandey M.K."/>
            <person name="Ge S."/>
            <person name="Xu Q."/>
            <person name="Li N."/>
            <person name="Li G."/>
            <person name="Huang Y."/>
            <person name="Saxena R.K."/>
            <person name="Ji Y."/>
            <person name="Li M."/>
            <person name="Yan X."/>
            <person name="He Y."/>
            <person name="Liu Y."/>
            <person name="Wang X."/>
            <person name="Xiang C."/>
            <person name="Varshney R.K."/>
            <person name="Ding H."/>
            <person name="Gao S."/>
            <person name="Zong X."/>
        </authorList>
    </citation>
    <scope>NUCLEOTIDE SEQUENCE [LARGE SCALE GENOMIC DNA]</scope>
    <source>
        <strain evidence="2 3">cv. Zhongwan 6</strain>
    </source>
</reference>
<dbReference type="Gramene" id="Psat05G0020100-T1">
    <property type="protein sequence ID" value="KAI5402488.1"/>
    <property type="gene ID" value="KIW84_050201"/>
</dbReference>
<comment type="caution">
    <text evidence="2">The sequence shown here is derived from an EMBL/GenBank/DDBJ whole genome shotgun (WGS) entry which is preliminary data.</text>
</comment>
<gene>
    <name evidence="2" type="ORF">KIW84_050201</name>
</gene>
<evidence type="ECO:0000256" key="1">
    <source>
        <dbReference type="SAM" id="MobiDB-lite"/>
    </source>
</evidence>
<dbReference type="Proteomes" id="UP001058974">
    <property type="component" value="Chromosome 5"/>
</dbReference>
<organism evidence="2 3">
    <name type="scientific">Pisum sativum</name>
    <name type="common">Garden pea</name>
    <name type="synonym">Lathyrus oleraceus</name>
    <dbReference type="NCBI Taxonomy" id="3888"/>
    <lineage>
        <taxon>Eukaryota</taxon>
        <taxon>Viridiplantae</taxon>
        <taxon>Streptophyta</taxon>
        <taxon>Embryophyta</taxon>
        <taxon>Tracheophyta</taxon>
        <taxon>Spermatophyta</taxon>
        <taxon>Magnoliopsida</taxon>
        <taxon>eudicotyledons</taxon>
        <taxon>Gunneridae</taxon>
        <taxon>Pentapetalae</taxon>
        <taxon>rosids</taxon>
        <taxon>fabids</taxon>
        <taxon>Fabales</taxon>
        <taxon>Fabaceae</taxon>
        <taxon>Papilionoideae</taxon>
        <taxon>50 kb inversion clade</taxon>
        <taxon>NPAAA clade</taxon>
        <taxon>Hologalegina</taxon>
        <taxon>IRL clade</taxon>
        <taxon>Fabeae</taxon>
        <taxon>Lathyrus</taxon>
    </lineage>
</organism>
<protein>
    <submittedName>
        <fullName evidence="2">Uncharacterized protein</fullName>
    </submittedName>
</protein>
<dbReference type="EMBL" id="JAMSHJ010000005">
    <property type="protein sequence ID" value="KAI5402488.1"/>
    <property type="molecule type" value="Genomic_DNA"/>
</dbReference>
<name>A0A9D5AC45_PEA</name>
<proteinExistence type="predicted"/>
<feature type="compositionally biased region" description="Polar residues" evidence="1">
    <location>
        <begin position="92"/>
        <end position="111"/>
    </location>
</feature>